<keyword evidence="2" id="KW-1185">Reference proteome</keyword>
<evidence type="ECO:0000313" key="1">
    <source>
        <dbReference type="EMBL" id="OQR73839.1"/>
    </source>
</evidence>
<sequence length="92" mass="10943">KVVELYNEILEEFVFLERRRKKLSAIRELHLLDVICTCFQTMSREAGRNLFFVMFPPSDRQVLDRRMPVLSRLVSLAVTLNVSHQSHNRIER</sequence>
<proteinExistence type="predicted"/>
<dbReference type="Proteomes" id="UP000192247">
    <property type="component" value="Unassembled WGS sequence"/>
</dbReference>
<dbReference type="InterPro" id="IPR027844">
    <property type="entry name" value="INTS15"/>
</dbReference>
<organism evidence="1 2">
    <name type="scientific">Tropilaelaps mercedesae</name>
    <dbReference type="NCBI Taxonomy" id="418985"/>
    <lineage>
        <taxon>Eukaryota</taxon>
        <taxon>Metazoa</taxon>
        <taxon>Ecdysozoa</taxon>
        <taxon>Arthropoda</taxon>
        <taxon>Chelicerata</taxon>
        <taxon>Arachnida</taxon>
        <taxon>Acari</taxon>
        <taxon>Parasitiformes</taxon>
        <taxon>Mesostigmata</taxon>
        <taxon>Gamasina</taxon>
        <taxon>Dermanyssoidea</taxon>
        <taxon>Laelapidae</taxon>
        <taxon>Tropilaelaps</taxon>
    </lineage>
</organism>
<accession>A0A1V9XK30</accession>
<evidence type="ECO:0000313" key="2">
    <source>
        <dbReference type="Proteomes" id="UP000192247"/>
    </source>
</evidence>
<dbReference type="AlphaFoldDB" id="A0A1V9XK30"/>
<feature type="non-terminal residue" evidence="1">
    <location>
        <position position="1"/>
    </location>
</feature>
<gene>
    <name evidence="1" type="ORF">BIW11_09486</name>
</gene>
<dbReference type="OrthoDB" id="5861309at2759"/>
<dbReference type="Pfam" id="PF14964">
    <property type="entry name" value="INTS15"/>
    <property type="match status" value="1"/>
</dbReference>
<protein>
    <submittedName>
        <fullName evidence="1">Uncharacterized protein</fullName>
    </submittedName>
</protein>
<dbReference type="PANTHER" id="PTHR14540:SF2">
    <property type="entry name" value="INTEGRATOR COMPLEX SUBUNIT 15"/>
    <property type="match status" value="1"/>
</dbReference>
<dbReference type="PANTHER" id="PTHR14540">
    <property type="entry name" value="INTEGRATOR COMPLEX SUBUNIT 15"/>
    <property type="match status" value="1"/>
</dbReference>
<dbReference type="InParanoid" id="A0A1V9XK30"/>
<name>A0A1V9XK30_9ACAR</name>
<dbReference type="EMBL" id="MNPL01009181">
    <property type="protein sequence ID" value="OQR73839.1"/>
    <property type="molecule type" value="Genomic_DNA"/>
</dbReference>
<comment type="caution">
    <text evidence="1">The sequence shown here is derived from an EMBL/GenBank/DDBJ whole genome shotgun (WGS) entry which is preliminary data.</text>
</comment>
<reference evidence="1 2" key="1">
    <citation type="journal article" date="2017" name="Gigascience">
        <title>Draft genome of the honey bee ectoparasitic mite, Tropilaelaps mercedesae, is shaped by the parasitic life history.</title>
        <authorList>
            <person name="Dong X."/>
            <person name="Armstrong S.D."/>
            <person name="Xia D."/>
            <person name="Makepeace B.L."/>
            <person name="Darby A.C."/>
            <person name="Kadowaki T."/>
        </authorList>
    </citation>
    <scope>NUCLEOTIDE SEQUENCE [LARGE SCALE GENOMIC DNA]</scope>
    <source>
        <strain evidence="1">Wuxi-XJTLU</strain>
    </source>
</reference>